<evidence type="ECO:0000313" key="1">
    <source>
        <dbReference type="EMBL" id="GFJ82688.1"/>
    </source>
</evidence>
<keyword evidence="2" id="KW-1185">Reference proteome</keyword>
<dbReference type="EMBL" id="BLPF01000002">
    <property type="protein sequence ID" value="GFJ82688.1"/>
    <property type="molecule type" value="Genomic_DNA"/>
</dbReference>
<dbReference type="Proteomes" id="UP000482800">
    <property type="component" value="Unassembled WGS sequence"/>
</dbReference>
<reference evidence="1 2" key="1">
    <citation type="submission" date="2020-03" db="EMBL/GenBank/DDBJ databases">
        <title>Whole genome shotgun sequence of Phytohabitans houttuyneae NBRC 108639.</title>
        <authorList>
            <person name="Komaki H."/>
            <person name="Tamura T."/>
        </authorList>
    </citation>
    <scope>NUCLEOTIDE SEQUENCE [LARGE SCALE GENOMIC DNA]</scope>
    <source>
        <strain evidence="1 2">NBRC 108639</strain>
    </source>
</reference>
<sequence length="55" mass="6081">MLPPLVKGRRADHAGGPGWTLKITQEIDQGRYVSNLSPKREQARKPVRFALLGVA</sequence>
<dbReference type="AlphaFoldDB" id="A0A6V8KJQ1"/>
<evidence type="ECO:0000313" key="2">
    <source>
        <dbReference type="Proteomes" id="UP000482800"/>
    </source>
</evidence>
<gene>
    <name evidence="1" type="ORF">Phou_068680</name>
</gene>
<comment type="caution">
    <text evidence="1">The sequence shown here is derived from an EMBL/GenBank/DDBJ whole genome shotgun (WGS) entry which is preliminary data.</text>
</comment>
<name>A0A6V8KJQ1_9ACTN</name>
<proteinExistence type="predicted"/>
<organism evidence="1 2">
    <name type="scientific">Phytohabitans houttuyneae</name>
    <dbReference type="NCBI Taxonomy" id="1076126"/>
    <lineage>
        <taxon>Bacteria</taxon>
        <taxon>Bacillati</taxon>
        <taxon>Actinomycetota</taxon>
        <taxon>Actinomycetes</taxon>
        <taxon>Micromonosporales</taxon>
        <taxon>Micromonosporaceae</taxon>
    </lineage>
</organism>
<accession>A0A6V8KJQ1</accession>
<protein>
    <submittedName>
        <fullName evidence="1">Uncharacterized protein</fullName>
    </submittedName>
</protein>
<reference evidence="1 2" key="2">
    <citation type="submission" date="2020-03" db="EMBL/GenBank/DDBJ databases">
        <authorList>
            <person name="Ichikawa N."/>
            <person name="Kimura A."/>
            <person name="Kitahashi Y."/>
            <person name="Uohara A."/>
        </authorList>
    </citation>
    <scope>NUCLEOTIDE SEQUENCE [LARGE SCALE GENOMIC DNA]</scope>
    <source>
        <strain evidence="1 2">NBRC 108639</strain>
    </source>
</reference>